<comment type="caution">
    <text evidence="2">The sequence shown here is derived from an EMBL/GenBank/DDBJ whole genome shotgun (WGS) entry which is preliminary data.</text>
</comment>
<gene>
    <name evidence="2" type="ORF">LCGC14_2160340</name>
</gene>
<proteinExistence type="predicted"/>
<accession>A0A0F9GP39</accession>
<evidence type="ECO:0000313" key="2">
    <source>
        <dbReference type="EMBL" id="KKL64902.1"/>
    </source>
</evidence>
<keyword evidence="1" id="KW-0175">Coiled coil</keyword>
<name>A0A0F9GP39_9ZZZZ</name>
<evidence type="ECO:0000256" key="1">
    <source>
        <dbReference type="SAM" id="Coils"/>
    </source>
</evidence>
<dbReference type="EMBL" id="LAZR01027700">
    <property type="protein sequence ID" value="KKL64902.1"/>
    <property type="molecule type" value="Genomic_DNA"/>
</dbReference>
<feature type="coiled-coil region" evidence="1">
    <location>
        <begin position="6"/>
        <end position="33"/>
    </location>
</feature>
<organism evidence="2">
    <name type="scientific">marine sediment metagenome</name>
    <dbReference type="NCBI Taxonomy" id="412755"/>
    <lineage>
        <taxon>unclassified sequences</taxon>
        <taxon>metagenomes</taxon>
        <taxon>ecological metagenomes</taxon>
    </lineage>
</organism>
<dbReference type="AlphaFoldDB" id="A0A0F9GP39"/>
<protein>
    <submittedName>
        <fullName evidence="2">Uncharacterized protein</fullName>
    </submittedName>
</protein>
<reference evidence="2" key="1">
    <citation type="journal article" date="2015" name="Nature">
        <title>Complex archaea that bridge the gap between prokaryotes and eukaryotes.</title>
        <authorList>
            <person name="Spang A."/>
            <person name="Saw J.H."/>
            <person name="Jorgensen S.L."/>
            <person name="Zaremba-Niedzwiedzka K."/>
            <person name="Martijn J."/>
            <person name="Lind A.E."/>
            <person name="van Eijk R."/>
            <person name="Schleper C."/>
            <person name="Guy L."/>
            <person name="Ettema T.J."/>
        </authorList>
    </citation>
    <scope>NUCLEOTIDE SEQUENCE</scope>
</reference>
<sequence length="96" mass="10737">MSEHANRLFQTAISELQKRVKRIEERKADEQILAIARSRVAEPAPINTDVEALAQLLQGVPMLARSSDKDWVVLSVYEHNGVLIVDIDGGAYHGRM</sequence>